<feature type="transmembrane region" description="Helical" evidence="1">
    <location>
        <begin position="15"/>
        <end position="35"/>
    </location>
</feature>
<evidence type="ECO:0000313" key="3">
    <source>
        <dbReference type="Proteomes" id="UP000009168"/>
    </source>
</evidence>
<dbReference type="Proteomes" id="UP000009168">
    <property type="component" value="Unassembled WGS sequence"/>
</dbReference>
<reference evidence="3" key="1">
    <citation type="journal article" date="2006" name="PLoS Biol.">
        <title>Macronuclear genome sequence of the ciliate Tetrahymena thermophila, a model eukaryote.</title>
        <authorList>
            <person name="Eisen J.A."/>
            <person name="Coyne R.S."/>
            <person name="Wu M."/>
            <person name="Wu D."/>
            <person name="Thiagarajan M."/>
            <person name="Wortman J.R."/>
            <person name="Badger J.H."/>
            <person name="Ren Q."/>
            <person name="Amedeo P."/>
            <person name="Jones K.M."/>
            <person name="Tallon L.J."/>
            <person name="Delcher A.L."/>
            <person name="Salzberg S.L."/>
            <person name="Silva J.C."/>
            <person name="Haas B.J."/>
            <person name="Majoros W.H."/>
            <person name="Farzad M."/>
            <person name="Carlton J.M."/>
            <person name="Smith R.K. Jr."/>
            <person name="Garg J."/>
            <person name="Pearlman R.E."/>
            <person name="Karrer K.M."/>
            <person name="Sun L."/>
            <person name="Manning G."/>
            <person name="Elde N.C."/>
            <person name="Turkewitz A.P."/>
            <person name="Asai D.J."/>
            <person name="Wilkes D.E."/>
            <person name="Wang Y."/>
            <person name="Cai H."/>
            <person name="Collins K."/>
            <person name="Stewart B.A."/>
            <person name="Lee S.R."/>
            <person name="Wilamowska K."/>
            <person name="Weinberg Z."/>
            <person name="Ruzzo W.L."/>
            <person name="Wloga D."/>
            <person name="Gaertig J."/>
            <person name="Frankel J."/>
            <person name="Tsao C.-C."/>
            <person name="Gorovsky M.A."/>
            <person name="Keeling P.J."/>
            <person name="Waller R.F."/>
            <person name="Patron N.J."/>
            <person name="Cherry J.M."/>
            <person name="Stover N.A."/>
            <person name="Krieger C.J."/>
            <person name="del Toro C."/>
            <person name="Ryder H.F."/>
            <person name="Williamson S.C."/>
            <person name="Barbeau R.A."/>
            <person name="Hamilton E.P."/>
            <person name="Orias E."/>
        </authorList>
    </citation>
    <scope>NUCLEOTIDE SEQUENCE [LARGE SCALE GENOMIC DNA]</scope>
    <source>
        <strain evidence="3">SB210</strain>
    </source>
</reference>
<evidence type="ECO:0000256" key="1">
    <source>
        <dbReference type="SAM" id="Phobius"/>
    </source>
</evidence>
<dbReference type="InParanoid" id="W7XA23"/>
<dbReference type="EMBL" id="GG662620">
    <property type="protein sequence ID" value="EWS73253.1"/>
    <property type="molecule type" value="Genomic_DNA"/>
</dbReference>
<keyword evidence="1 2" id="KW-0812">Transmembrane</keyword>
<proteinExistence type="predicted"/>
<sequence length="131" mass="16722">MLLSTFIKQNDNEIIQFKIQNIHLLIFFFTFILFLRKNLKFLRFILNLIQKLIFIQTNQQDYYKLMLNMYDIFALLKTKNKYHHFQHFIFYQNFKFQQYFIKSFPYKQVVQFQRRLQKLHQFRNRKWIEFI</sequence>
<accession>W7XA23</accession>
<evidence type="ECO:0000313" key="2">
    <source>
        <dbReference type="EMBL" id="EWS73253.1"/>
    </source>
</evidence>
<name>W7XA23_TETTS</name>
<dbReference type="GeneID" id="24439789"/>
<gene>
    <name evidence="2" type="ORF">TTHERM_000600358</name>
</gene>
<keyword evidence="1" id="KW-0472">Membrane</keyword>
<protein>
    <submittedName>
        <fullName evidence="2">Transmembrane protein, putative</fullName>
    </submittedName>
</protein>
<dbReference type="KEGG" id="tet:TTHERM_000600358"/>
<keyword evidence="3" id="KW-1185">Reference proteome</keyword>
<organism evidence="2 3">
    <name type="scientific">Tetrahymena thermophila (strain SB210)</name>
    <dbReference type="NCBI Taxonomy" id="312017"/>
    <lineage>
        <taxon>Eukaryota</taxon>
        <taxon>Sar</taxon>
        <taxon>Alveolata</taxon>
        <taxon>Ciliophora</taxon>
        <taxon>Intramacronucleata</taxon>
        <taxon>Oligohymenophorea</taxon>
        <taxon>Hymenostomatida</taxon>
        <taxon>Tetrahymenina</taxon>
        <taxon>Tetrahymenidae</taxon>
        <taxon>Tetrahymena</taxon>
    </lineage>
</organism>
<dbReference type="RefSeq" id="XP_012654217.1">
    <property type="nucleotide sequence ID" value="XM_012798763.1"/>
</dbReference>
<dbReference type="AlphaFoldDB" id="W7XA23"/>
<keyword evidence="1" id="KW-1133">Transmembrane helix</keyword>